<dbReference type="Pfam" id="PF22521">
    <property type="entry name" value="HypF_C_2"/>
    <property type="match status" value="1"/>
</dbReference>
<dbReference type="InterPro" id="IPR017945">
    <property type="entry name" value="DHBP_synth_RibB-like_a/b_dom"/>
</dbReference>
<dbReference type="Gene3D" id="3.90.870.50">
    <property type="match status" value="1"/>
</dbReference>
<dbReference type="GO" id="GO:0051604">
    <property type="term" value="P:protein maturation"/>
    <property type="evidence" value="ECO:0007669"/>
    <property type="project" value="TreeGrafter"/>
</dbReference>
<dbReference type="GO" id="GO:0016874">
    <property type="term" value="F:ligase activity"/>
    <property type="evidence" value="ECO:0007669"/>
    <property type="project" value="UniProtKB-UniRule"/>
</dbReference>
<sequence length="798" mass="84156">MRSCIRAEVRVDGVVQGVGFRPFVHRLATGLGLCGLVGNDERGVFIEVEGPAGTVSAFVRAVRDSPPPLAVVDRVTSRVIPVTGEPGFGIVASAGAGNGRALISPDVATCDECLRELWDPADRRHLHPFVNCTACGPRFTIVLSSPYDRAGTTMASFPMCEECAREYHDPASRRFHAQAVCCPACGPRLRLLAPAATASPGVPSASGHERLDGPRAGALCEVPGDPVAGTVALLRAGRIVAIKGIGGYHLAASAGDERAVAGLRARKRREDRPFALMVPDLPAVRRLCVTGPEEERLLTGRSRPIVLMGRRPDAPVAPAVAPGARELGVMLPYSPLHHLLLRRLAEPIVLTSGNLSDEPIAHTDEAAFTRLSGLADAFLTHDRPIHTRADDSVVRVFRGAELPVRRSRGHVPAPLPLARGPLRPVLGCGAELKHTFCLARGRRAFVSQHIGDLENHETLRSFTEGVRHFERLFGVRPEVVAHDLHPEYLSTKYALDREDTVPVGVQHHHAHIASCLADNGAAGPVIGVAFDGLGYGTDGTLWGGEFLVAGPAWFRRAGHLAPVPLPGGAAAVRQPWRMAAAYLGDAAPAGWGVRARNAALWDAVTAMAARGVNAPPTSSAGRLFDAVSAIVTGRDAVTYEGQAAVELEQLADPAERRAHPCRLLTDGVSGALEVDGGRLPAGGETFVAMGHDLVEAALEDVRAGVAAPLVSARFHNGVAGMIAEGCDRVREGTGLATVALSGGVFQNVLLLERATALLEERGFTVLRHRRVPPNDGGISLGQVAVAAAGQGRGECDRS</sequence>
<dbReference type="PANTHER" id="PTHR42959">
    <property type="entry name" value="CARBAMOYLTRANSFERASE"/>
    <property type="match status" value="1"/>
</dbReference>
<keyword evidence="9" id="KW-0378">Hydrolase</keyword>
<gene>
    <name evidence="12" type="primary">hypF</name>
    <name evidence="12" type="ORF">GCM10007964_59950</name>
</gene>
<dbReference type="InterPro" id="IPR041440">
    <property type="entry name" value="HypF_C"/>
</dbReference>
<dbReference type="GO" id="GO:0008270">
    <property type="term" value="F:zinc ion binding"/>
    <property type="evidence" value="ECO:0007669"/>
    <property type="project" value="UniProtKB-KW"/>
</dbReference>
<dbReference type="PROSITE" id="PS51163">
    <property type="entry name" value="YRDC"/>
    <property type="match status" value="1"/>
</dbReference>
<dbReference type="PROSITE" id="PS00150">
    <property type="entry name" value="ACYLPHOSPHATASE_1"/>
    <property type="match status" value="1"/>
</dbReference>
<protein>
    <recommendedName>
        <fullName evidence="8">Carbamoyltransferase</fullName>
        <ecNumber evidence="8">6.2.-.-</ecNumber>
    </recommendedName>
</protein>
<comment type="caution">
    <text evidence="12">The sequence shown here is derived from an EMBL/GenBank/DDBJ whole genome shotgun (WGS) entry which is preliminary data.</text>
</comment>
<dbReference type="PANTHER" id="PTHR42959:SF1">
    <property type="entry name" value="CARBAMOYLTRANSFERASE HYPF"/>
    <property type="match status" value="1"/>
</dbReference>
<comment type="catalytic activity">
    <reaction evidence="9">
        <text>an acyl phosphate + H2O = a carboxylate + phosphate + H(+)</text>
        <dbReference type="Rhea" id="RHEA:14965"/>
        <dbReference type="ChEBI" id="CHEBI:15377"/>
        <dbReference type="ChEBI" id="CHEBI:15378"/>
        <dbReference type="ChEBI" id="CHEBI:29067"/>
        <dbReference type="ChEBI" id="CHEBI:43474"/>
        <dbReference type="ChEBI" id="CHEBI:59918"/>
        <dbReference type="EC" id="3.6.1.7"/>
    </reaction>
</comment>
<evidence type="ECO:0000256" key="4">
    <source>
        <dbReference type="ARBA" id="ARBA00022723"/>
    </source>
</evidence>
<organism evidence="12 13">
    <name type="scientific">Sphaerisporangium melleum</name>
    <dbReference type="NCBI Taxonomy" id="321316"/>
    <lineage>
        <taxon>Bacteria</taxon>
        <taxon>Bacillati</taxon>
        <taxon>Actinomycetota</taxon>
        <taxon>Actinomycetes</taxon>
        <taxon>Streptosporangiales</taxon>
        <taxon>Streptosporangiaceae</taxon>
        <taxon>Sphaerisporangium</taxon>
    </lineage>
</organism>
<dbReference type="InterPro" id="IPR004421">
    <property type="entry name" value="Carbamoyltransferase_HypF"/>
</dbReference>
<dbReference type="GO" id="GO:0016743">
    <property type="term" value="F:carboxyl- or carbamoyltransferase activity"/>
    <property type="evidence" value="ECO:0007669"/>
    <property type="project" value="UniProtKB-UniRule"/>
</dbReference>
<dbReference type="SUPFAM" id="SSF55821">
    <property type="entry name" value="YrdC/RibB"/>
    <property type="match status" value="1"/>
</dbReference>
<comment type="pathway">
    <text evidence="1">Protein modification; [NiFe] hydrogenase maturation.</text>
</comment>
<dbReference type="Pfam" id="PF07503">
    <property type="entry name" value="zf-HYPF"/>
    <property type="match status" value="2"/>
</dbReference>
<feature type="active site" evidence="9">
    <location>
        <position position="39"/>
    </location>
</feature>
<dbReference type="RefSeq" id="WP_229691577.1">
    <property type="nucleotide sequence ID" value="NZ_BMNT01000039.1"/>
</dbReference>
<evidence type="ECO:0000313" key="12">
    <source>
        <dbReference type="EMBL" id="GGL09745.1"/>
    </source>
</evidence>
<dbReference type="Pfam" id="PF01300">
    <property type="entry name" value="Sua5_yciO_yrdC"/>
    <property type="match status" value="1"/>
</dbReference>
<dbReference type="GO" id="GO:0003725">
    <property type="term" value="F:double-stranded RNA binding"/>
    <property type="evidence" value="ECO:0007669"/>
    <property type="project" value="InterPro"/>
</dbReference>
<dbReference type="InterPro" id="IPR051060">
    <property type="entry name" value="Carbamoyltrans_HypF-like"/>
</dbReference>
<evidence type="ECO:0000259" key="11">
    <source>
        <dbReference type="PROSITE" id="PS51163"/>
    </source>
</evidence>
<keyword evidence="4" id="KW-0479">Metal-binding</keyword>
<dbReference type="EC" id="6.2.-.-" evidence="8"/>
<feature type="domain" description="YrdC-like" evidence="11">
    <location>
        <begin position="224"/>
        <end position="409"/>
    </location>
</feature>
<evidence type="ECO:0000313" key="13">
    <source>
        <dbReference type="Proteomes" id="UP000645217"/>
    </source>
</evidence>
<evidence type="ECO:0000256" key="1">
    <source>
        <dbReference type="ARBA" id="ARBA00004711"/>
    </source>
</evidence>
<dbReference type="InterPro" id="IPR036046">
    <property type="entry name" value="Acylphosphatase-like_dom_sf"/>
</dbReference>
<dbReference type="EMBL" id="BMNT01000039">
    <property type="protein sequence ID" value="GGL09745.1"/>
    <property type="molecule type" value="Genomic_DNA"/>
</dbReference>
<comment type="catalytic activity">
    <reaction evidence="7">
        <text>C-terminal L-cysteinyl-[HypE protein] + carbamoyl phosphate + ATP + H2O = C-terminal S-carboxamide-L-cysteinyl-[HypE protein] + AMP + phosphate + diphosphate + H(+)</text>
        <dbReference type="Rhea" id="RHEA:55636"/>
        <dbReference type="Rhea" id="RHEA-COMP:14247"/>
        <dbReference type="Rhea" id="RHEA-COMP:14392"/>
        <dbReference type="ChEBI" id="CHEBI:15377"/>
        <dbReference type="ChEBI" id="CHEBI:15378"/>
        <dbReference type="ChEBI" id="CHEBI:30616"/>
        <dbReference type="ChEBI" id="CHEBI:33019"/>
        <dbReference type="ChEBI" id="CHEBI:43474"/>
        <dbReference type="ChEBI" id="CHEBI:58228"/>
        <dbReference type="ChEBI" id="CHEBI:76913"/>
        <dbReference type="ChEBI" id="CHEBI:139126"/>
        <dbReference type="ChEBI" id="CHEBI:456215"/>
    </reaction>
</comment>
<evidence type="ECO:0000256" key="2">
    <source>
        <dbReference type="ARBA" id="ARBA00008097"/>
    </source>
</evidence>
<evidence type="ECO:0000256" key="9">
    <source>
        <dbReference type="PROSITE-ProRule" id="PRU00520"/>
    </source>
</evidence>
<dbReference type="Proteomes" id="UP000645217">
    <property type="component" value="Unassembled WGS sequence"/>
</dbReference>
<dbReference type="InterPro" id="IPR055128">
    <property type="entry name" value="HypF_C_2"/>
</dbReference>
<feature type="domain" description="Acylphosphatase-like" evidence="10">
    <location>
        <begin position="6"/>
        <end position="92"/>
    </location>
</feature>
<keyword evidence="5" id="KW-0863">Zinc-finger</keyword>
<dbReference type="PIRSF" id="PIRSF006256">
    <property type="entry name" value="CMPcnvr_hdrg_mat"/>
    <property type="match status" value="1"/>
</dbReference>
<keyword evidence="3" id="KW-0436">Ligase</keyword>
<reference evidence="12" key="1">
    <citation type="journal article" date="2014" name="Int. J. Syst. Evol. Microbiol.">
        <title>Complete genome sequence of Corynebacterium casei LMG S-19264T (=DSM 44701T), isolated from a smear-ripened cheese.</title>
        <authorList>
            <consortium name="US DOE Joint Genome Institute (JGI-PGF)"/>
            <person name="Walter F."/>
            <person name="Albersmeier A."/>
            <person name="Kalinowski J."/>
            <person name="Ruckert C."/>
        </authorList>
    </citation>
    <scope>NUCLEOTIDE SEQUENCE</scope>
    <source>
        <strain evidence="12">JCM 13064</strain>
    </source>
</reference>
<proteinExistence type="inferred from homology"/>
<dbReference type="PROSITE" id="PS51160">
    <property type="entry name" value="ACYLPHOSPHATASE_3"/>
    <property type="match status" value="1"/>
</dbReference>
<dbReference type="NCBIfam" id="TIGR00143">
    <property type="entry name" value="hypF"/>
    <property type="match status" value="1"/>
</dbReference>
<dbReference type="GO" id="GO:0003998">
    <property type="term" value="F:acylphosphatase activity"/>
    <property type="evidence" value="ECO:0007669"/>
    <property type="project" value="UniProtKB-EC"/>
</dbReference>
<dbReference type="SUPFAM" id="SSF54975">
    <property type="entry name" value="Acylphosphatase/BLUF domain-like"/>
    <property type="match status" value="1"/>
</dbReference>
<reference evidence="12" key="2">
    <citation type="submission" date="2020-09" db="EMBL/GenBank/DDBJ databases">
        <authorList>
            <person name="Sun Q."/>
            <person name="Ohkuma M."/>
        </authorList>
    </citation>
    <scope>NUCLEOTIDE SEQUENCE</scope>
    <source>
        <strain evidence="12">JCM 13064</strain>
    </source>
</reference>
<accession>A0A917RIW2</accession>
<dbReference type="InterPro" id="IPR011125">
    <property type="entry name" value="Znf_HypF"/>
</dbReference>
<evidence type="ECO:0000256" key="7">
    <source>
        <dbReference type="ARBA" id="ARBA00048220"/>
    </source>
</evidence>
<name>A0A917RIW2_9ACTN</name>
<keyword evidence="13" id="KW-1185">Reference proteome</keyword>
<dbReference type="Gene3D" id="3.30.420.360">
    <property type="match status" value="1"/>
</dbReference>
<evidence type="ECO:0000256" key="8">
    <source>
        <dbReference type="PIRNR" id="PIRNR006256"/>
    </source>
</evidence>
<dbReference type="InterPro" id="IPR006070">
    <property type="entry name" value="Sua5-like_dom"/>
</dbReference>
<feature type="active site" evidence="9">
    <location>
        <position position="21"/>
    </location>
</feature>
<evidence type="ECO:0000259" key="10">
    <source>
        <dbReference type="PROSITE" id="PS51160"/>
    </source>
</evidence>
<keyword evidence="6" id="KW-0862">Zinc</keyword>
<comment type="similarity">
    <text evidence="2 8">Belongs to the carbamoyltransferase HypF family.</text>
</comment>
<evidence type="ECO:0000256" key="6">
    <source>
        <dbReference type="ARBA" id="ARBA00022833"/>
    </source>
</evidence>
<dbReference type="InterPro" id="IPR001792">
    <property type="entry name" value="Acylphosphatase-like_dom"/>
</dbReference>
<dbReference type="Gene3D" id="3.30.110.120">
    <property type="match status" value="1"/>
</dbReference>
<evidence type="ECO:0000256" key="5">
    <source>
        <dbReference type="ARBA" id="ARBA00022771"/>
    </source>
</evidence>
<dbReference type="Pfam" id="PF17788">
    <property type="entry name" value="HypF_C"/>
    <property type="match status" value="1"/>
</dbReference>
<evidence type="ECO:0000256" key="3">
    <source>
        <dbReference type="ARBA" id="ARBA00022598"/>
    </source>
</evidence>
<dbReference type="AlphaFoldDB" id="A0A917RIW2"/>
<dbReference type="InterPro" id="IPR017968">
    <property type="entry name" value="Acylphosphatase_CS"/>
</dbReference>
<dbReference type="Pfam" id="PF00708">
    <property type="entry name" value="Acylphosphatase"/>
    <property type="match status" value="1"/>
</dbReference>
<dbReference type="Gene3D" id="3.30.420.40">
    <property type="match status" value="1"/>
</dbReference>